<dbReference type="EMBL" id="JAWPEI010000035">
    <property type="protein sequence ID" value="KAK4706994.1"/>
    <property type="molecule type" value="Genomic_DNA"/>
</dbReference>
<evidence type="ECO:0000313" key="2">
    <source>
        <dbReference type="Proteomes" id="UP001311915"/>
    </source>
</evidence>
<gene>
    <name evidence="1" type="ORF">R3W88_033466</name>
</gene>
<comment type="caution">
    <text evidence="1">The sequence shown here is derived from an EMBL/GenBank/DDBJ whole genome shotgun (WGS) entry which is preliminary data.</text>
</comment>
<protein>
    <submittedName>
        <fullName evidence="1">Uncharacterized protein</fullName>
    </submittedName>
</protein>
<keyword evidence="2" id="KW-1185">Reference proteome</keyword>
<dbReference type="Proteomes" id="UP001311915">
    <property type="component" value="Unassembled WGS sequence"/>
</dbReference>
<organism evidence="1 2">
    <name type="scientific">Solanum pinnatisectum</name>
    <name type="common">tansyleaf nightshade</name>
    <dbReference type="NCBI Taxonomy" id="50273"/>
    <lineage>
        <taxon>Eukaryota</taxon>
        <taxon>Viridiplantae</taxon>
        <taxon>Streptophyta</taxon>
        <taxon>Embryophyta</taxon>
        <taxon>Tracheophyta</taxon>
        <taxon>Spermatophyta</taxon>
        <taxon>Magnoliopsida</taxon>
        <taxon>eudicotyledons</taxon>
        <taxon>Gunneridae</taxon>
        <taxon>Pentapetalae</taxon>
        <taxon>asterids</taxon>
        <taxon>lamiids</taxon>
        <taxon>Solanales</taxon>
        <taxon>Solanaceae</taxon>
        <taxon>Solanoideae</taxon>
        <taxon>Solaneae</taxon>
        <taxon>Solanum</taxon>
    </lineage>
</organism>
<proteinExistence type="predicted"/>
<name>A0AAV9K0Z6_9SOLN</name>
<reference evidence="1 2" key="1">
    <citation type="submission" date="2023-10" db="EMBL/GenBank/DDBJ databases">
        <title>Genome-Wide Identification Analysis in wild type Solanum Pinnatisectum Reveals Some Genes Defensing Phytophthora Infestans.</title>
        <authorList>
            <person name="Sun C."/>
        </authorList>
    </citation>
    <scope>NUCLEOTIDE SEQUENCE [LARGE SCALE GENOMIC DNA]</scope>
    <source>
        <strain evidence="1">LQN</strain>
        <tissue evidence="1">Leaf</tissue>
    </source>
</reference>
<accession>A0AAV9K0Z6</accession>
<sequence>MALLRREGSIHAINKKYLDKTSDSDKENIEGDALSIIQMSLAPNVLCKVSTSTKQTAK</sequence>
<evidence type="ECO:0000313" key="1">
    <source>
        <dbReference type="EMBL" id="KAK4706994.1"/>
    </source>
</evidence>
<dbReference type="AlphaFoldDB" id="A0AAV9K0Z6"/>